<keyword evidence="4" id="KW-1133">Transmembrane helix</keyword>
<comment type="catalytic activity">
    <reaction evidence="1">
        <text>ATP + protein L-histidine = ADP + protein N-phospho-L-histidine.</text>
        <dbReference type="EC" id="2.7.13.3"/>
    </reaction>
</comment>
<dbReference type="SMART" id="SM00387">
    <property type="entry name" value="HATPase_c"/>
    <property type="match status" value="1"/>
</dbReference>
<feature type="transmembrane region" description="Helical" evidence="4">
    <location>
        <begin position="20"/>
        <end position="43"/>
    </location>
</feature>
<dbReference type="Pfam" id="PF02518">
    <property type="entry name" value="HATPase_c"/>
    <property type="match status" value="1"/>
</dbReference>
<dbReference type="SUPFAM" id="SSF55874">
    <property type="entry name" value="ATPase domain of HSP90 chaperone/DNA topoisomerase II/histidine kinase"/>
    <property type="match status" value="1"/>
</dbReference>
<evidence type="ECO:0000313" key="7">
    <source>
        <dbReference type="Proteomes" id="UP001149400"/>
    </source>
</evidence>
<dbReference type="Proteomes" id="UP001149400">
    <property type="component" value="Unassembled WGS sequence"/>
</dbReference>
<evidence type="ECO:0000259" key="5">
    <source>
        <dbReference type="PROSITE" id="PS50109"/>
    </source>
</evidence>
<dbReference type="RefSeq" id="WP_274166146.1">
    <property type="nucleotide sequence ID" value="NZ_JAJUBC010000028.1"/>
</dbReference>
<dbReference type="PROSITE" id="PS50109">
    <property type="entry name" value="HIS_KIN"/>
    <property type="match status" value="1"/>
</dbReference>
<gene>
    <name evidence="6" type="ORF">LRP50_19620</name>
</gene>
<accession>A0ABT5R4Z5</accession>
<evidence type="ECO:0000256" key="3">
    <source>
        <dbReference type="ARBA" id="ARBA00022553"/>
    </source>
</evidence>
<evidence type="ECO:0000313" key="6">
    <source>
        <dbReference type="EMBL" id="MDD1795343.1"/>
    </source>
</evidence>
<dbReference type="InterPro" id="IPR004358">
    <property type="entry name" value="Sig_transdc_His_kin-like_C"/>
</dbReference>
<name>A0ABT5R4Z5_9GAMM</name>
<keyword evidence="3" id="KW-0597">Phosphoprotein</keyword>
<dbReference type="InterPro" id="IPR036890">
    <property type="entry name" value="HATPase_C_sf"/>
</dbReference>
<dbReference type="InterPro" id="IPR005467">
    <property type="entry name" value="His_kinase_dom"/>
</dbReference>
<organism evidence="6 7">
    <name type="scientific">Enterovibrio gelatinilyticus</name>
    <dbReference type="NCBI Taxonomy" id="2899819"/>
    <lineage>
        <taxon>Bacteria</taxon>
        <taxon>Pseudomonadati</taxon>
        <taxon>Pseudomonadota</taxon>
        <taxon>Gammaproteobacteria</taxon>
        <taxon>Vibrionales</taxon>
        <taxon>Vibrionaceae</taxon>
        <taxon>Enterovibrio</taxon>
    </lineage>
</organism>
<comment type="caution">
    <text evidence="6">The sequence shown here is derived from an EMBL/GenBank/DDBJ whole genome shotgun (WGS) entry which is preliminary data.</text>
</comment>
<feature type="transmembrane region" description="Helical" evidence="4">
    <location>
        <begin position="179"/>
        <end position="201"/>
    </location>
</feature>
<protein>
    <recommendedName>
        <fullName evidence="2">histidine kinase</fullName>
        <ecNumber evidence="2">2.7.13.3</ecNumber>
    </recommendedName>
</protein>
<dbReference type="PANTHER" id="PTHR43547:SF2">
    <property type="entry name" value="HYBRID SIGNAL TRANSDUCTION HISTIDINE KINASE C"/>
    <property type="match status" value="1"/>
</dbReference>
<dbReference type="SUPFAM" id="SSF47384">
    <property type="entry name" value="Homodimeric domain of signal transducing histidine kinase"/>
    <property type="match status" value="1"/>
</dbReference>
<dbReference type="CDD" id="cd00082">
    <property type="entry name" value="HisKA"/>
    <property type="match status" value="1"/>
</dbReference>
<keyword evidence="6" id="KW-0418">Kinase</keyword>
<sequence length="488" mass="53826">MSSEKSVRNALTQTQKALFFRFVAVLLTCLLIVQMVIAVLLLYRMHSNDIKILSSMGAEYQRILTFNGAEKLTHVVVANPERLQENNITVLKQDVPNTTTFHSVSGAELTPTVSALTAFSTKISNAKSSVPNNELSDTENWYQQLITESFLTVPLVAKDQGYIMVQPTFSNLDTVINEWYRIGLALLVLATISLLFVWRLIHSTLSPLFILARQLDDASQSPLESMSDTLNLAKQANKNDLSSINRSVNLLLIRLHKVIKSMDDTVNAIAHDLRTPLSRLRLSAEKGLLTDTESENSAVVMKDALADCLESSNQTDQMLTTLLKINDEVAGRLTPKLSQVDINATLTKVAGWYEETAEDQCIQLDVIKNASSTLLTDEEKLIQILVNLIDNALKFTPKGGKIQLAYYERNGFGSIAVTDSGIGIQEDKHALIFKKLYRADESRTTEGYGLGLAHAMAIAESLGGQLTVDSTVGKGSTFTIRLTRNTSQ</sequence>
<evidence type="ECO:0000256" key="1">
    <source>
        <dbReference type="ARBA" id="ARBA00000085"/>
    </source>
</evidence>
<dbReference type="PANTHER" id="PTHR43547">
    <property type="entry name" value="TWO-COMPONENT HISTIDINE KINASE"/>
    <property type="match status" value="1"/>
</dbReference>
<feature type="domain" description="Histidine kinase" evidence="5">
    <location>
        <begin position="268"/>
        <end position="486"/>
    </location>
</feature>
<keyword evidence="4" id="KW-0812">Transmembrane</keyword>
<reference evidence="6" key="1">
    <citation type="submission" date="2021-12" db="EMBL/GenBank/DDBJ databases">
        <title>Enterovibrio ZSDZ35 sp. nov. and Enterovibrio ZSDZ42 sp. nov., isolated from coastal seawater in Qingdao.</title>
        <authorList>
            <person name="Zhang P."/>
        </authorList>
    </citation>
    <scope>NUCLEOTIDE SEQUENCE</scope>
    <source>
        <strain evidence="6">ZSDZ42</strain>
    </source>
</reference>
<evidence type="ECO:0000256" key="4">
    <source>
        <dbReference type="SAM" id="Phobius"/>
    </source>
</evidence>
<dbReference type="GO" id="GO:0016301">
    <property type="term" value="F:kinase activity"/>
    <property type="evidence" value="ECO:0007669"/>
    <property type="project" value="UniProtKB-KW"/>
</dbReference>
<keyword evidence="7" id="KW-1185">Reference proteome</keyword>
<dbReference type="PRINTS" id="PR00344">
    <property type="entry name" value="BCTRLSENSOR"/>
</dbReference>
<dbReference type="Gene3D" id="3.30.565.10">
    <property type="entry name" value="Histidine kinase-like ATPase, C-terminal domain"/>
    <property type="match status" value="1"/>
</dbReference>
<dbReference type="InterPro" id="IPR003661">
    <property type="entry name" value="HisK_dim/P_dom"/>
</dbReference>
<dbReference type="EMBL" id="JAJUBC010000028">
    <property type="protein sequence ID" value="MDD1795343.1"/>
    <property type="molecule type" value="Genomic_DNA"/>
</dbReference>
<dbReference type="InterPro" id="IPR036097">
    <property type="entry name" value="HisK_dim/P_sf"/>
</dbReference>
<dbReference type="SMART" id="SM00388">
    <property type="entry name" value="HisKA"/>
    <property type="match status" value="1"/>
</dbReference>
<dbReference type="Gene3D" id="1.10.287.130">
    <property type="match status" value="1"/>
</dbReference>
<evidence type="ECO:0000256" key="2">
    <source>
        <dbReference type="ARBA" id="ARBA00012438"/>
    </source>
</evidence>
<keyword evidence="4" id="KW-0472">Membrane</keyword>
<dbReference type="CDD" id="cd00075">
    <property type="entry name" value="HATPase"/>
    <property type="match status" value="1"/>
</dbReference>
<keyword evidence="6" id="KW-0808">Transferase</keyword>
<proteinExistence type="predicted"/>
<dbReference type="EC" id="2.7.13.3" evidence="2"/>
<dbReference type="InterPro" id="IPR003594">
    <property type="entry name" value="HATPase_dom"/>
</dbReference>